<comment type="caution">
    <text evidence="1">The sequence shown here is derived from an EMBL/GenBank/DDBJ whole genome shotgun (WGS) entry which is preliminary data.</text>
</comment>
<dbReference type="EMBL" id="BMER01000003">
    <property type="protein sequence ID" value="GGG92446.1"/>
    <property type="molecule type" value="Genomic_DNA"/>
</dbReference>
<dbReference type="Proteomes" id="UP000660862">
    <property type="component" value="Unassembled WGS sequence"/>
</dbReference>
<sequence length="256" mass="29117">MRRNRDTLKEYFKNGSRPTESAFRDLIDSTLNTLDDGFSSSPQIGIGLAPQTEKGVVISTFLKPGDIHPIWEIALNSSNKDLVIRRRDGDTSPEPAITIKYDDDKQIGQHGGDVVVNGLVHSIGRKGAFANGRVPADGKWHDLLDEKQVQHEGCWMFEVAAGCGHHNKGRYALLSALAMHCFGSKRRIRRTRSYYGLFGNRICIRWQKVKGTFSCRLQLKTLFKYDEGVMIEYHISSLWDNPKMWHPFSMVNQHQK</sequence>
<dbReference type="RefSeq" id="WP_188506793.1">
    <property type="nucleotide sequence ID" value="NZ_BMER01000003.1"/>
</dbReference>
<proteinExistence type="predicted"/>
<gene>
    <name evidence="1" type="ORF">GCM10007415_29040</name>
</gene>
<keyword evidence="2" id="KW-1185">Reference proteome</keyword>
<evidence type="ECO:0000313" key="1">
    <source>
        <dbReference type="EMBL" id="GGG92446.1"/>
    </source>
</evidence>
<dbReference type="AlphaFoldDB" id="A0A917MC82"/>
<reference evidence="1" key="2">
    <citation type="submission" date="2020-09" db="EMBL/GenBank/DDBJ databases">
        <authorList>
            <person name="Sun Q."/>
            <person name="Zhou Y."/>
        </authorList>
    </citation>
    <scope>NUCLEOTIDE SEQUENCE</scope>
    <source>
        <strain evidence="1">CGMCC 1.12195</strain>
    </source>
</reference>
<evidence type="ECO:0000313" key="2">
    <source>
        <dbReference type="Proteomes" id="UP000660862"/>
    </source>
</evidence>
<accession>A0A917MC82</accession>
<organism evidence="1 2">
    <name type="scientific">Parapedobacter pyrenivorans</name>
    <dbReference type="NCBI Taxonomy" id="1305674"/>
    <lineage>
        <taxon>Bacteria</taxon>
        <taxon>Pseudomonadati</taxon>
        <taxon>Bacteroidota</taxon>
        <taxon>Sphingobacteriia</taxon>
        <taxon>Sphingobacteriales</taxon>
        <taxon>Sphingobacteriaceae</taxon>
        <taxon>Parapedobacter</taxon>
    </lineage>
</organism>
<name>A0A917MC82_9SPHI</name>
<protein>
    <submittedName>
        <fullName evidence="1">Uncharacterized protein</fullName>
    </submittedName>
</protein>
<reference evidence="1" key="1">
    <citation type="journal article" date="2014" name="Int. J. Syst. Evol. Microbiol.">
        <title>Complete genome sequence of Corynebacterium casei LMG S-19264T (=DSM 44701T), isolated from a smear-ripened cheese.</title>
        <authorList>
            <consortium name="US DOE Joint Genome Institute (JGI-PGF)"/>
            <person name="Walter F."/>
            <person name="Albersmeier A."/>
            <person name="Kalinowski J."/>
            <person name="Ruckert C."/>
        </authorList>
    </citation>
    <scope>NUCLEOTIDE SEQUENCE</scope>
    <source>
        <strain evidence="1">CGMCC 1.12195</strain>
    </source>
</reference>